<evidence type="ECO:0000313" key="2">
    <source>
        <dbReference type="Proteomes" id="UP000220158"/>
    </source>
</evidence>
<dbReference type="GeneID" id="39735870"/>
<organism evidence="1 2">
    <name type="scientific">Plasmodium relictum</name>
    <dbReference type="NCBI Taxonomy" id="85471"/>
    <lineage>
        <taxon>Eukaryota</taxon>
        <taxon>Sar</taxon>
        <taxon>Alveolata</taxon>
        <taxon>Apicomplexa</taxon>
        <taxon>Aconoidasida</taxon>
        <taxon>Haemosporida</taxon>
        <taxon>Plasmodiidae</taxon>
        <taxon>Plasmodium</taxon>
        <taxon>Plasmodium (Haemamoeba)</taxon>
    </lineage>
</organism>
<dbReference type="RefSeq" id="XP_028532773.1">
    <property type="nucleotide sequence ID" value="XM_028676266.1"/>
</dbReference>
<reference evidence="1 2" key="1">
    <citation type="submission" date="2015-04" db="EMBL/GenBank/DDBJ databases">
        <authorList>
            <consortium name="Pathogen Informatics"/>
        </authorList>
    </citation>
    <scope>NUCLEOTIDE SEQUENCE [LARGE SCALE GENOMIC DNA]</scope>
    <source>
        <strain evidence="1 2">SGS1</strain>
    </source>
</reference>
<dbReference type="AlphaFoldDB" id="A0A1J1H8K1"/>
<sequence length="117" mass="13745">MVLTEGYLTRLYKSLYINEKGINVRKCSNSKRISLKNKIPSQDSYDLRSDSTDCSMSEYQFEVFTSLNDKVRIPSKKKKVDKCVNTSTLKHEHNHFYATITIKCKECDEQFTRNLEF</sequence>
<name>A0A1J1H8K1_PLARL</name>
<dbReference type="Proteomes" id="UP000220158">
    <property type="component" value="Chromosome 8"/>
</dbReference>
<dbReference type="OrthoDB" id="381599at2759"/>
<protein>
    <submittedName>
        <fullName evidence="1">Trophozoite stage antigen, putative</fullName>
    </submittedName>
</protein>
<evidence type="ECO:0000313" key="1">
    <source>
        <dbReference type="EMBL" id="CRG99768.1"/>
    </source>
</evidence>
<gene>
    <name evidence="1" type="ORF">PRELSG_0819400</name>
</gene>
<dbReference type="KEGG" id="prel:PRELSG_0819400"/>
<accession>A0A1J1H8K1</accession>
<keyword evidence="2" id="KW-1185">Reference proteome</keyword>
<dbReference type="VEuPathDB" id="PlasmoDB:PRELSG_0819400"/>
<dbReference type="EMBL" id="LN835303">
    <property type="protein sequence ID" value="CRG99768.1"/>
    <property type="molecule type" value="Genomic_DNA"/>
</dbReference>
<dbReference type="OMA" id="KECDEQF"/>
<proteinExistence type="predicted"/>